<evidence type="ECO:0000256" key="1">
    <source>
        <dbReference type="ARBA" id="ARBA00008558"/>
    </source>
</evidence>
<dbReference type="EMBL" id="CP009889">
    <property type="protein sequence ID" value="AIY67307.1"/>
    <property type="molecule type" value="Genomic_DNA"/>
</dbReference>
<keyword evidence="4" id="KW-1185">Reference proteome</keyword>
<name>A0A0A7EMW3_9GAMM</name>
<dbReference type="KEGG" id="pseo:OM33_19895"/>
<dbReference type="eggNOG" id="COG2942">
    <property type="taxonomic scope" value="Bacteria"/>
</dbReference>
<protein>
    <submittedName>
        <fullName evidence="3">N-acylglucosamine 2-epimerase</fullName>
    </submittedName>
</protein>
<dbReference type="Gene3D" id="1.50.10.10">
    <property type="match status" value="1"/>
</dbReference>
<organism evidence="3 4">
    <name type="scientific">Pseudoalteromonas piratica</name>
    <dbReference type="NCBI Taxonomy" id="1348114"/>
    <lineage>
        <taxon>Bacteria</taxon>
        <taxon>Pseudomonadati</taxon>
        <taxon>Pseudomonadota</taxon>
        <taxon>Gammaproteobacteria</taxon>
        <taxon>Alteromonadales</taxon>
        <taxon>Pseudoalteromonadaceae</taxon>
        <taxon>Pseudoalteromonas</taxon>
    </lineage>
</organism>
<evidence type="ECO:0000313" key="4">
    <source>
        <dbReference type="Proteomes" id="UP000030341"/>
    </source>
</evidence>
<dbReference type="InterPro" id="IPR012341">
    <property type="entry name" value="6hp_glycosidase-like_sf"/>
</dbReference>
<gene>
    <name evidence="3" type="ORF">OM33_19895</name>
</gene>
<accession>A0A0A7EMW3</accession>
<proteinExistence type="inferred from homology"/>
<dbReference type="SUPFAM" id="SSF48208">
    <property type="entry name" value="Six-hairpin glycosidases"/>
    <property type="match status" value="1"/>
</dbReference>
<dbReference type="InterPro" id="IPR010819">
    <property type="entry name" value="AGE/CE"/>
</dbReference>
<dbReference type="InterPro" id="IPR008928">
    <property type="entry name" value="6-hairpin_glycosidase_sf"/>
</dbReference>
<evidence type="ECO:0000313" key="3">
    <source>
        <dbReference type="EMBL" id="AIY67307.1"/>
    </source>
</evidence>
<evidence type="ECO:0000256" key="2">
    <source>
        <dbReference type="ARBA" id="ARBA00023235"/>
    </source>
</evidence>
<dbReference type="PANTHER" id="PTHR15108">
    <property type="entry name" value="N-ACYLGLUCOSAMINE-2-EPIMERASE"/>
    <property type="match status" value="1"/>
</dbReference>
<dbReference type="GO" id="GO:0005975">
    <property type="term" value="P:carbohydrate metabolic process"/>
    <property type="evidence" value="ECO:0007669"/>
    <property type="project" value="InterPro"/>
</dbReference>
<dbReference type="RefSeq" id="WP_040136198.1">
    <property type="nucleotide sequence ID" value="NZ_CP009889.1"/>
</dbReference>
<reference evidence="3 4" key="1">
    <citation type="submission" date="2014-11" db="EMBL/GenBank/DDBJ databases">
        <title>Complete Genome Sequence of Pseudoalteromonas sp. Strain OCN003 Isolated from Kaneohe Bay, Oahu, Hawaii.</title>
        <authorList>
            <person name="Beurmann S."/>
            <person name="Videau P."/>
            <person name="Ushijima B."/>
            <person name="Smith A.M."/>
            <person name="Aeby G.S."/>
            <person name="Callahan S.M."/>
            <person name="Belcaid M."/>
        </authorList>
    </citation>
    <scope>NUCLEOTIDE SEQUENCE [LARGE SCALE GENOMIC DNA]</scope>
    <source>
        <strain evidence="3 4">OCN003</strain>
    </source>
</reference>
<dbReference type="AlphaFoldDB" id="A0A0A7EMW3"/>
<dbReference type="Proteomes" id="UP000030341">
    <property type="component" value="Chromosome 2"/>
</dbReference>
<dbReference type="GO" id="GO:0016853">
    <property type="term" value="F:isomerase activity"/>
    <property type="evidence" value="ECO:0007669"/>
    <property type="project" value="UniProtKB-KW"/>
</dbReference>
<keyword evidence="2" id="KW-0413">Isomerase</keyword>
<comment type="similarity">
    <text evidence="1">Belongs to the N-acylglucosamine 2-epimerase family.</text>
</comment>
<dbReference type="Pfam" id="PF07221">
    <property type="entry name" value="GlcNAc_2-epim"/>
    <property type="match status" value="1"/>
</dbReference>
<dbReference type="STRING" id="1348114.OM33_19895"/>
<dbReference type="OrthoDB" id="9806359at2"/>
<dbReference type="HOGENOM" id="CLU_042253_1_0_6"/>
<sequence length="397" mass="46216">MNFYNADFLIHHSQSIVNFYTERAVDSNLGGYYQNYLDDGTLFNTGFRQLVSSTRMVINFCRAAKHFKNNEYLALAKHGLDYIEAHHWIANSKQYAWTLDDNQPKDMTQQAYGYAFVLLCYAHCYKAGVISSDRKINETFELLESRFWQANEGIYADTIYANGELCEYRGQNANMHICEALISAYSATNERHYLKRAEHLAERFCFELSAHSNGLVYEHFTPELLPDFDYNKDDAKNLYRPWGFQPGHQTEWAKLLLQINYFDEKPKFVAKAQHLFDVAFANAWDNAHGGLVYGFDTHYATCDSDKYFWVQAESFAAAALLFDATQNNTYLTHYNALWQYCWQYFVDHDHGAWYRVLKDNNQKYSDKKSEAGAKCDYHTIGACFDVLEFTKHPLSTN</sequence>